<evidence type="ECO:0000256" key="8">
    <source>
        <dbReference type="PROSITE-ProRule" id="PRU00169"/>
    </source>
</evidence>
<dbReference type="PANTHER" id="PTHR42713">
    <property type="entry name" value="HISTIDINE KINASE-RELATED"/>
    <property type="match status" value="1"/>
</dbReference>
<protein>
    <submittedName>
        <fullName evidence="11">Helix-turn-helix domain-containing protein</fullName>
    </submittedName>
</protein>
<dbReference type="SMART" id="SM00342">
    <property type="entry name" value="HTH_ARAC"/>
    <property type="match status" value="1"/>
</dbReference>
<keyword evidence="4" id="KW-0902">Two-component regulatory system</keyword>
<evidence type="ECO:0000256" key="2">
    <source>
        <dbReference type="ARBA" id="ARBA00022490"/>
    </source>
</evidence>
<dbReference type="InterPro" id="IPR018060">
    <property type="entry name" value="HTH_AraC"/>
</dbReference>
<dbReference type="SUPFAM" id="SSF46689">
    <property type="entry name" value="Homeodomain-like"/>
    <property type="match status" value="2"/>
</dbReference>
<evidence type="ECO:0000313" key="11">
    <source>
        <dbReference type="EMBL" id="SFD97267.1"/>
    </source>
</evidence>
<dbReference type="InterPro" id="IPR020449">
    <property type="entry name" value="Tscrpt_reg_AraC-type_HTH"/>
</dbReference>
<keyword evidence="2" id="KW-0963">Cytoplasm</keyword>
<keyword evidence="6" id="KW-0238">DNA-binding</keyword>
<evidence type="ECO:0000256" key="3">
    <source>
        <dbReference type="ARBA" id="ARBA00022553"/>
    </source>
</evidence>
<dbReference type="Pfam" id="PF12833">
    <property type="entry name" value="HTH_18"/>
    <property type="match status" value="1"/>
</dbReference>
<keyword evidence="12" id="KW-1185">Reference proteome</keyword>
<evidence type="ECO:0000256" key="6">
    <source>
        <dbReference type="ARBA" id="ARBA00023125"/>
    </source>
</evidence>
<keyword evidence="3 8" id="KW-0597">Phosphoprotein</keyword>
<feature type="domain" description="Response regulatory" evidence="10">
    <location>
        <begin position="3"/>
        <end position="120"/>
    </location>
</feature>
<dbReference type="InterPro" id="IPR051552">
    <property type="entry name" value="HptR"/>
</dbReference>
<keyword evidence="7" id="KW-0804">Transcription</keyword>
<dbReference type="GO" id="GO:0043565">
    <property type="term" value="F:sequence-specific DNA binding"/>
    <property type="evidence" value="ECO:0007669"/>
    <property type="project" value="InterPro"/>
</dbReference>
<dbReference type="PROSITE" id="PS50110">
    <property type="entry name" value="RESPONSE_REGULATORY"/>
    <property type="match status" value="1"/>
</dbReference>
<dbReference type="RefSeq" id="WP_091183764.1">
    <property type="nucleotide sequence ID" value="NZ_FOMT01000002.1"/>
</dbReference>
<gene>
    <name evidence="11" type="ORF">SAMN05216378_1815</name>
</gene>
<organism evidence="11 12">
    <name type="scientific">Paenibacillus catalpae</name>
    <dbReference type="NCBI Taxonomy" id="1045775"/>
    <lineage>
        <taxon>Bacteria</taxon>
        <taxon>Bacillati</taxon>
        <taxon>Bacillota</taxon>
        <taxon>Bacilli</taxon>
        <taxon>Bacillales</taxon>
        <taxon>Paenibacillaceae</taxon>
        <taxon>Paenibacillus</taxon>
    </lineage>
</organism>
<dbReference type="GO" id="GO:0003700">
    <property type="term" value="F:DNA-binding transcription factor activity"/>
    <property type="evidence" value="ECO:0007669"/>
    <property type="project" value="InterPro"/>
</dbReference>
<dbReference type="InterPro" id="IPR001789">
    <property type="entry name" value="Sig_transdc_resp-reg_receiver"/>
</dbReference>
<dbReference type="PROSITE" id="PS01124">
    <property type="entry name" value="HTH_ARAC_FAMILY_2"/>
    <property type="match status" value="1"/>
</dbReference>
<feature type="domain" description="HTH araC/xylS-type" evidence="9">
    <location>
        <begin position="460"/>
        <end position="558"/>
    </location>
</feature>
<dbReference type="GO" id="GO:0005737">
    <property type="term" value="C:cytoplasm"/>
    <property type="evidence" value="ECO:0007669"/>
    <property type="project" value="UniProtKB-SubCell"/>
</dbReference>
<evidence type="ECO:0000256" key="1">
    <source>
        <dbReference type="ARBA" id="ARBA00004496"/>
    </source>
</evidence>
<dbReference type="SUPFAM" id="SSF52172">
    <property type="entry name" value="CheY-like"/>
    <property type="match status" value="1"/>
</dbReference>
<dbReference type="CDD" id="cd17536">
    <property type="entry name" value="REC_YesN-like"/>
    <property type="match status" value="1"/>
</dbReference>
<dbReference type="Gene3D" id="3.40.50.2300">
    <property type="match status" value="1"/>
</dbReference>
<dbReference type="EMBL" id="FOMT01000002">
    <property type="protein sequence ID" value="SFD97267.1"/>
    <property type="molecule type" value="Genomic_DNA"/>
</dbReference>
<comment type="subcellular location">
    <subcellularLocation>
        <location evidence="1">Cytoplasm</location>
    </subcellularLocation>
</comment>
<dbReference type="OrthoDB" id="2524433at2"/>
<evidence type="ECO:0000256" key="5">
    <source>
        <dbReference type="ARBA" id="ARBA00023015"/>
    </source>
</evidence>
<dbReference type="Gene3D" id="1.10.10.60">
    <property type="entry name" value="Homeodomain-like"/>
    <property type="match status" value="2"/>
</dbReference>
<dbReference type="PANTHER" id="PTHR42713:SF3">
    <property type="entry name" value="TRANSCRIPTIONAL REGULATORY PROTEIN HPTR"/>
    <property type="match status" value="1"/>
</dbReference>
<evidence type="ECO:0000259" key="10">
    <source>
        <dbReference type="PROSITE" id="PS50110"/>
    </source>
</evidence>
<evidence type="ECO:0000256" key="4">
    <source>
        <dbReference type="ARBA" id="ARBA00023012"/>
    </source>
</evidence>
<dbReference type="InterPro" id="IPR011006">
    <property type="entry name" value="CheY-like_superfamily"/>
</dbReference>
<proteinExistence type="predicted"/>
<dbReference type="SMART" id="SM00448">
    <property type="entry name" value="REC"/>
    <property type="match status" value="1"/>
</dbReference>
<dbReference type="Proteomes" id="UP000198855">
    <property type="component" value="Unassembled WGS sequence"/>
</dbReference>
<dbReference type="PRINTS" id="PR00032">
    <property type="entry name" value="HTHARAC"/>
</dbReference>
<dbReference type="AlphaFoldDB" id="A0A1I1WQ21"/>
<dbReference type="GO" id="GO:0000160">
    <property type="term" value="P:phosphorelay signal transduction system"/>
    <property type="evidence" value="ECO:0007669"/>
    <property type="project" value="UniProtKB-KW"/>
</dbReference>
<keyword evidence="5" id="KW-0805">Transcription regulation</keyword>
<evidence type="ECO:0000313" key="12">
    <source>
        <dbReference type="Proteomes" id="UP000198855"/>
    </source>
</evidence>
<feature type="modified residue" description="4-aspartylphosphate" evidence="8">
    <location>
        <position position="55"/>
    </location>
</feature>
<accession>A0A1I1WQ21</accession>
<reference evidence="12" key="1">
    <citation type="submission" date="2016-10" db="EMBL/GenBank/DDBJ databases">
        <authorList>
            <person name="Varghese N."/>
            <person name="Submissions S."/>
        </authorList>
    </citation>
    <scope>NUCLEOTIDE SEQUENCE [LARGE SCALE GENOMIC DNA]</scope>
    <source>
        <strain evidence="12">CGMCC 1.10784</strain>
    </source>
</reference>
<evidence type="ECO:0000259" key="9">
    <source>
        <dbReference type="PROSITE" id="PS01124"/>
    </source>
</evidence>
<dbReference type="Pfam" id="PF00072">
    <property type="entry name" value="Response_reg"/>
    <property type="match status" value="1"/>
</dbReference>
<sequence>MFKLIIVDDNKYERMGIKQAVDWASLGIEVVGTFANGADALASVGELHPDLIVTDIAMPMMNGIVLAERVREQYPAIKIIFTSCHSDFEFAKSAVNLGVYGYVLKPIISGELETAVQGVLGEMTERERRERERSGMLRQLEGMLPLVQEQFFKELLLGNFRDEGDIRERIDFLRVSIPDNSSFAMLALDVREEAEPTSGELSHSVVDTYYQSYTIKKAVGALAQRASFEPAADGEDTSNEEASRERRVSAYPVQMAGDSFAVLLFGEPDQFLETAVDLHLMITERLDRSVIIGMSQTSASLADMAELYRQARQAALTTFYEGSSPIIAYSEIEDRAERSPFDAVPGLESLYGDVKALLSYGGEEGIDAFLDKYLIVPGGGAPSESYVKVFVFMTLNLASVQLEEANKSFRLLLGEEPAVWSRVNGLSSVKEARGWLRHILKALREQLTERNPTKNQKVVDQIREIIGHRYSEPLTIEDISKSVYLSGRHANHIFKKETGQTIFDYLIDYRIGIAKGLLKEQDSKVALVAEEVGYVNTSYFCLAFKKNVGMTPAEYKNKVMLR</sequence>
<dbReference type="InterPro" id="IPR009057">
    <property type="entry name" value="Homeodomain-like_sf"/>
</dbReference>
<dbReference type="STRING" id="1045775.SAMN05216378_1815"/>
<evidence type="ECO:0000256" key="7">
    <source>
        <dbReference type="ARBA" id="ARBA00023163"/>
    </source>
</evidence>
<name>A0A1I1WQ21_9BACL</name>